<feature type="compositionally biased region" description="Low complexity" evidence="2">
    <location>
        <begin position="21"/>
        <end position="32"/>
    </location>
</feature>
<sequence>MSTSFPDATGTPGSVPPPGCPAHAHGPAGTGTRRLFGPEADSPYALYEVLRREHGPVAPVLLPGDVPAWFVLGHRENLEVMRSPSQFSCDSRIWNVQLQADSPLLPITAWQPLLVFADGEEHARLRAAVRDSLARFNRHGIRRYVVRYTHQLIDAFAGNGRADLVAEFAERLPVLVLARQFGVPEQDALPLGAAVRDMVKGTETAVQSNQFVVSVMADLVRRKKEEPGDDFTSWLIAHESALTDDEVMEHLRHAMVAANENTTNLIANTLRMILTDRRFRASLSGGSMTLPDALDQVMWDAPPLAVGACRWATGATRLGDQQIKPGDLVLLGLAAGNVDPEIRPDLAAPVHGNRSHLAFSSGPHECPGQDIGRAIADTGIDTLLARLPDLRLAVPETELHVTASLVSSRLNNLPAAFTPRRPARDTDTGAVPVAQVPVASAGRPLPAAAPAPAPVPAAAAAGTERASWWERLVRR</sequence>
<evidence type="ECO:0000313" key="4">
    <source>
        <dbReference type="Proteomes" id="UP001501147"/>
    </source>
</evidence>
<comment type="caution">
    <text evidence="3">The sequence shown here is derived from an EMBL/GenBank/DDBJ whole genome shotgun (WGS) entry which is preliminary data.</text>
</comment>
<dbReference type="EMBL" id="BAABJV010000014">
    <property type="protein sequence ID" value="GAA4789261.1"/>
    <property type="molecule type" value="Genomic_DNA"/>
</dbReference>
<name>A0ABP9B3T1_9ACTN</name>
<dbReference type="CDD" id="cd20623">
    <property type="entry name" value="CYP_unk"/>
    <property type="match status" value="1"/>
</dbReference>
<reference evidence="4" key="1">
    <citation type="journal article" date="2019" name="Int. J. Syst. Evol. Microbiol.">
        <title>The Global Catalogue of Microorganisms (GCM) 10K type strain sequencing project: providing services to taxonomists for standard genome sequencing and annotation.</title>
        <authorList>
            <consortium name="The Broad Institute Genomics Platform"/>
            <consortium name="The Broad Institute Genome Sequencing Center for Infectious Disease"/>
            <person name="Wu L."/>
            <person name="Ma J."/>
        </authorList>
    </citation>
    <scope>NUCLEOTIDE SEQUENCE [LARGE SCALE GENOMIC DNA]</scope>
    <source>
        <strain evidence="4">JCM 18324</strain>
    </source>
</reference>
<dbReference type="InterPro" id="IPR017972">
    <property type="entry name" value="Cyt_P450_CS"/>
</dbReference>
<organism evidence="3 4">
    <name type="scientific">Streptomyces sanyensis</name>
    <dbReference type="NCBI Taxonomy" id="568869"/>
    <lineage>
        <taxon>Bacteria</taxon>
        <taxon>Bacillati</taxon>
        <taxon>Actinomycetota</taxon>
        <taxon>Actinomycetes</taxon>
        <taxon>Kitasatosporales</taxon>
        <taxon>Streptomycetaceae</taxon>
        <taxon>Streptomyces</taxon>
    </lineage>
</organism>
<feature type="region of interest" description="Disordered" evidence="2">
    <location>
        <begin position="1"/>
        <end position="35"/>
    </location>
</feature>
<dbReference type="PRINTS" id="PR00359">
    <property type="entry name" value="BP450"/>
</dbReference>
<evidence type="ECO:0000256" key="2">
    <source>
        <dbReference type="SAM" id="MobiDB-lite"/>
    </source>
</evidence>
<dbReference type="SUPFAM" id="SSF48264">
    <property type="entry name" value="Cytochrome P450"/>
    <property type="match status" value="1"/>
</dbReference>
<comment type="similarity">
    <text evidence="1">Belongs to the cytochrome P450 family.</text>
</comment>
<accession>A0ABP9B3T1</accession>
<dbReference type="PANTHER" id="PTHR46696:SF1">
    <property type="entry name" value="CYTOCHROME P450 YJIB-RELATED"/>
    <property type="match status" value="1"/>
</dbReference>
<proteinExistence type="inferred from homology"/>
<evidence type="ECO:0000256" key="1">
    <source>
        <dbReference type="ARBA" id="ARBA00010617"/>
    </source>
</evidence>
<dbReference type="RefSeq" id="WP_345615317.1">
    <property type="nucleotide sequence ID" value="NZ_BAABJV010000014.1"/>
</dbReference>
<dbReference type="Gene3D" id="1.10.630.10">
    <property type="entry name" value="Cytochrome P450"/>
    <property type="match status" value="1"/>
</dbReference>
<protein>
    <submittedName>
        <fullName evidence="3">Cytochrome P450</fullName>
    </submittedName>
</protein>
<gene>
    <name evidence="3" type="ORF">GCM10023329_45740</name>
</gene>
<dbReference type="InterPro" id="IPR036396">
    <property type="entry name" value="Cyt_P450_sf"/>
</dbReference>
<dbReference type="PROSITE" id="PS00086">
    <property type="entry name" value="CYTOCHROME_P450"/>
    <property type="match status" value="1"/>
</dbReference>
<dbReference type="Proteomes" id="UP001501147">
    <property type="component" value="Unassembled WGS sequence"/>
</dbReference>
<keyword evidence="4" id="KW-1185">Reference proteome</keyword>
<dbReference type="InterPro" id="IPR002397">
    <property type="entry name" value="Cyt_P450_B"/>
</dbReference>
<evidence type="ECO:0000313" key="3">
    <source>
        <dbReference type="EMBL" id="GAA4789261.1"/>
    </source>
</evidence>
<dbReference type="PANTHER" id="PTHR46696">
    <property type="entry name" value="P450, PUTATIVE (EUROFUNG)-RELATED"/>
    <property type="match status" value="1"/>
</dbReference>